<evidence type="ECO:0000256" key="1">
    <source>
        <dbReference type="SAM" id="MobiDB-lite"/>
    </source>
</evidence>
<feature type="compositionally biased region" description="Polar residues" evidence="1">
    <location>
        <begin position="385"/>
        <end position="396"/>
    </location>
</feature>
<evidence type="ECO:0000259" key="2">
    <source>
        <dbReference type="Pfam" id="PF07734"/>
    </source>
</evidence>
<dbReference type="EMBL" id="JX003246">
    <property type="protein sequence ID" value="AFJ66162.1"/>
    <property type="molecule type" value="Genomic_DNA"/>
</dbReference>
<dbReference type="InterPro" id="IPR017451">
    <property type="entry name" value="F-box-assoc_interact_dom"/>
</dbReference>
<evidence type="ECO:0000313" key="3">
    <source>
        <dbReference type="EMBL" id="AFJ66162.1"/>
    </source>
</evidence>
<dbReference type="NCBIfam" id="TIGR01640">
    <property type="entry name" value="F_box_assoc_1"/>
    <property type="match status" value="1"/>
</dbReference>
<sequence length="396" mass="46962">MVIRICDLKACSMSVNLHNHEDLVDPSIKQIGYDSTNNHKILTFHTSFVHFEYKFYDFKSCSWRHLGVDIDCKIYRRGVNLRGNTYFIAQERLGVEEFLLCFDFTSERFGPRLPLPFHSCPEDYVILSTVREEKLAVLFKKYDTYEMGIWITTKIKPNLVSWRNFFKVDMRPLTGRLWYRYGSFFVEENKKVAMICDIGGKTTWTNDKAYMVGENGYYREVDIRESKSWRLMCSYVPSLVQIQTKKLVVLFTKCDTNEMKIWITTKIEPNIVLWSNFLKVDMRLLTERFWFPYWIFFVDEKKKVAMICHIDSKTWNNYKSHMVGENGYYREVECRKPESYLHMCSYVPSSVQIHGTNLEDKDKWERRFCASPTKANTEKSERRSSSCGAPTLHQVT</sequence>
<dbReference type="Pfam" id="PF07734">
    <property type="entry name" value="FBA_1"/>
    <property type="match status" value="2"/>
</dbReference>
<dbReference type="InterPro" id="IPR006527">
    <property type="entry name" value="F-box-assoc_dom_typ1"/>
</dbReference>
<reference evidence="3" key="1">
    <citation type="journal article" date="2012" name="Genetics">
        <title>Independent FLC Mutations as Causes of Flowering-Time Variation in Arabidopsis thaliana and Capsella rubella.</title>
        <authorList>
            <person name="Guo Y.L."/>
            <person name="Todesco M."/>
            <person name="Hagmann J."/>
            <person name="Das S."/>
            <person name="Weigel D."/>
        </authorList>
    </citation>
    <scope>NUCLEOTIDE SEQUENCE</scope>
</reference>
<gene>
    <name evidence="3" type="ORF">11M19.4</name>
</gene>
<feature type="domain" description="F-box associated beta-propeller type 1" evidence="2">
    <location>
        <begin position="27"/>
        <end position="242"/>
    </location>
</feature>
<organism evidence="3">
    <name type="scientific">Arabidopsis halleri</name>
    <dbReference type="NCBI Taxonomy" id="81970"/>
    <lineage>
        <taxon>Eukaryota</taxon>
        <taxon>Viridiplantae</taxon>
        <taxon>Streptophyta</taxon>
        <taxon>Embryophyta</taxon>
        <taxon>Tracheophyta</taxon>
        <taxon>Spermatophyta</taxon>
        <taxon>Magnoliopsida</taxon>
        <taxon>eudicotyledons</taxon>
        <taxon>Gunneridae</taxon>
        <taxon>Pentapetalae</taxon>
        <taxon>rosids</taxon>
        <taxon>malvids</taxon>
        <taxon>Brassicales</taxon>
        <taxon>Brassicaceae</taxon>
        <taxon>Camelineae</taxon>
        <taxon>Arabidopsis</taxon>
    </lineage>
</organism>
<feature type="domain" description="F-box associated beta-propeller type 1" evidence="2">
    <location>
        <begin position="245"/>
        <end position="353"/>
    </location>
</feature>
<name>K4FQM6_ARAHA</name>
<feature type="region of interest" description="Disordered" evidence="1">
    <location>
        <begin position="375"/>
        <end position="396"/>
    </location>
</feature>
<dbReference type="AlphaFoldDB" id="K4FQM6"/>
<accession>K4FQM6</accession>
<reference evidence="3" key="2">
    <citation type="submission" date="2012-05" db="EMBL/GenBank/DDBJ databases">
        <authorList>
            <person name="Savar N.S."/>
            <person name="Jahanian-Najafabadi A."/>
            <person name="Bouzari S."/>
        </authorList>
    </citation>
    <scope>NUCLEOTIDE SEQUENCE</scope>
</reference>
<proteinExistence type="predicted"/>
<protein>
    <recommendedName>
        <fullName evidence="2">F-box associated beta-propeller type 1 domain-containing protein</fullName>
    </recommendedName>
</protein>